<dbReference type="AlphaFoldDB" id="A0A9D1PJ93"/>
<protein>
    <recommendedName>
        <fullName evidence="15">Phenylalanine--tRNA ligase beta subunit</fullName>
        <ecNumber evidence="15">6.1.1.20</ecNumber>
    </recommendedName>
    <alternativeName>
        <fullName evidence="15">Phenylalanyl-tRNA synthetase beta subunit</fullName>
        <shortName evidence="15">PheRS</shortName>
    </alternativeName>
</protein>
<comment type="subcellular location">
    <subcellularLocation>
        <location evidence="1 15">Cytoplasm</location>
    </subcellularLocation>
</comment>
<keyword evidence="7 15" id="KW-0479">Metal-binding</keyword>
<dbReference type="InterPro" id="IPR002547">
    <property type="entry name" value="tRNA-bd_dom"/>
</dbReference>
<evidence type="ECO:0000256" key="13">
    <source>
        <dbReference type="ARBA" id="ARBA00023146"/>
    </source>
</evidence>
<evidence type="ECO:0000256" key="14">
    <source>
        <dbReference type="ARBA" id="ARBA00049255"/>
    </source>
</evidence>
<dbReference type="EC" id="6.1.1.20" evidence="15"/>
<dbReference type="HAMAP" id="MF_00283">
    <property type="entry name" value="Phe_tRNA_synth_beta1"/>
    <property type="match status" value="1"/>
</dbReference>
<evidence type="ECO:0000256" key="5">
    <source>
        <dbReference type="ARBA" id="ARBA00022555"/>
    </source>
</evidence>
<dbReference type="PANTHER" id="PTHR10947:SF0">
    <property type="entry name" value="PHENYLALANINE--TRNA LIGASE BETA SUBUNIT"/>
    <property type="match status" value="1"/>
</dbReference>
<comment type="caution">
    <text evidence="20">The sequence shown here is derived from an EMBL/GenBank/DDBJ whole genome shotgun (WGS) entry which is preliminary data.</text>
</comment>
<dbReference type="PROSITE" id="PS51447">
    <property type="entry name" value="FDX_ACB"/>
    <property type="match status" value="1"/>
</dbReference>
<dbReference type="SUPFAM" id="SSF50249">
    <property type="entry name" value="Nucleic acid-binding proteins"/>
    <property type="match status" value="1"/>
</dbReference>
<dbReference type="SMART" id="SM00896">
    <property type="entry name" value="FDX-ACB"/>
    <property type="match status" value="1"/>
</dbReference>
<evidence type="ECO:0000256" key="7">
    <source>
        <dbReference type="ARBA" id="ARBA00022723"/>
    </source>
</evidence>
<dbReference type="GO" id="GO:0006432">
    <property type="term" value="P:phenylalanyl-tRNA aminoacylation"/>
    <property type="evidence" value="ECO:0007669"/>
    <property type="project" value="UniProtKB-UniRule"/>
</dbReference>
<dbReference type="PROSITE" id="PS50886">
    <property type="entry name" value="TRBD"/>
    <property type="match status" value="1"/>
</dbReference>
<dbReference type="InterPro" id="IPR005146">
    <property type="entry name" value="B3/B4_tRNA-bd"/>
</dbReference>
<dbReference type="GO" id="GO:0009328">
    <property type="term" value="C:phenylalanine-tRNA ligase complex"/>
    <property type="evidence" value="ECO:0007669"/>
    <property type="project" value="TreeGrafter"/>
</dbReference>
<dbReference type="SUPFAM" id="SSF55681">
    <property type="entry name" value="Class II aaRS and biotin synthetases"/>
    <property type="match status" value="1"/>
</dbReference>
<evidence type="ECO:0000313" key="20">
    <source>
        <dbReference type="EMBL" id="HIV62675.1"/>
    </source>
</evidence>
<keyword evidence="13 15" id="KW-0030">Aminoacyl-tRNA synthetase</keyword>
<accession>A0A9D1PJ93</accession>
<keyword evidence="4 15" id="KW-0963">Cytoplasm</keyword>
<dbReference type="InterPro" id="IPR033714">
    <property type="entry name" value="tRNA_bind_bactPheRS"/>
</dbReference>
<dbReference type="SMART" id="SM00873">
    <property type="entry name" value="B3_4"/>
    <property type="match status" value="1"/>
</dbReference>
<evidence type="ECO:0000256" key="12">
    <source>
        <dbReference type="ARBA" id="ARBA00022917"/>
    </source>
</evidence>
<dbReference type="InterPro" id="IPR041616">
    <property type="entry name" value="PheRS_beta_core"/>
</dbReference>
<evidence type="ECO:0000256" key="3">
    <source>
        <dbReference type="ARBA" id="ARBA00011209"/>
    </source>
</evidence>
<name>A0A9D1PJ93_9FIRM</name>
<dbReference type="Pfam" id="PF03484">
    <property type="entry name" value="B5"/>
    <property type="match status" value="1"/>
</dbReference>
<evidence type="ECO:0000259" key="19">
    <source>
        <dbReference type="PROSITE" id="PS51483"/>
    </source>
</evidence>
<keyword evidence="5 16" id="KW-0820">tRNA-binding</keyword>
<dbReference type="Proteomes" id="UP000886808">
    <property type="component" value="Unassembled WGS sequence"/>
</dbReference>
<dbReference type="InterPro" id="IPR045060">
    <property type="entry name" value="Phe-tRNA-ligase_IIc_bsu"/>
</dbReference>
<feature type="binding site" evidence="15">
    <location>
        <position position="470"/>
    </location>
    <ligand>
        <name>Mg(2+)</name>
        <dbReference type="ChEBI" id="CHEBI:18420"/>
        <note>shared with alpha subunit</note>
    </ligand>
</feature>
<evidence type="ECO:0000313" key="21">
    <source>
        <dbReference type="Proteomes" id="UP000886808"/>
    </source>
</evidence>
<dbReference type="CDD" id="cd00769">
    <property type="entry name" value="PheRS_beta_core"/>
    <property type="match status" value="1"/>
</dbReference>
<reference evidence="20" key="2">
    <citation type="submission" date="2021-04" db="EMBL/GenBank/DDBJ databases">
        <authorList>
            <person name="Gilroy R."/>
        </authorList>
    </citation>
    <scope>NUCLEOTIDE SEQUENCE</scope>
    <source>
        <strain evidence="20">CHK193-4272</strain>
    </source>
</reference>
<keyword evidence="12 15" id="KW-0648">Protein biosynthesis</keyword>
<dbReference type="PROSITE" id="PS51483">
    <property type="entry name" value="B5"/>
    <property type="match status" value="1"/>
</dbReference>
<dbReference type="SMART" id="SM00874">
    <property type="entry name" value="B5"/>
    <property type="match status" value="1"/>
</dbReference>
<dbReference type="FunFam" id="3.30.70.380:FF:000001">
    <property type="entry name" value="Phenylalanine--tRNA ligase beta subunit"/>
    <property type="match status" value="1"/>
</dbReference>
<gene>
    <name evidence="15 20" type="primary">pheT</name>
    <name evidence="20" type="ORF">H9746_07540</name>
</gene>
<dbReference type="PANTHER" id="PTHR10947">
    <property type="entry name" value="PHENYLALANYL-TRNA SYNTHETASE BETA CHAIN AND LEUCINE-RICH REPEAT-CONTAINING PROTEIN 47"/>
    <property type="match status" value="1"/>
</dbReference>
<dbReference type="EMBL" id="DXIE01000043">
    <property type="protein sequence ID" value="HIV62675.1"/>
    <property type="molecule type" value="Genomic_DNA"/>
</dbReference>
<keyword evidence="10 15" id="KW-0460">Magnesium</keyword>
<evidence type="ECO:0000256" key="10">
    <source>
        <dbReference type="ARBA" id="ARBA00022842"/>
    </source>
</evidence>
<dbReference type="GO" id="GO:0140096">
    <property type="term" value="F:catalytic activity, acting on a protein"/>
    <property type="evidence" value="ECO:0007669"/>
    <property type="project" value="UniProtKB-ARBA"/>
</dbReference>
<dbReference type="InterPro" id="IPR045864">
    <property type="entry name" value="aa-tRNA-synth_II/BPL/LPL"/>
</dbReference>
<dbReference type="Gene3D" id="3.30.930.10">
    <property type="entry name" value="Bira Bifunctional Protein, Domain 2"/>
    <property type="match status" value="1"/>
</dbReference>
<evidence type="ECO:0000256" key="6">
    <source>
        <dbReference type="ARBA" id="ARBA00022598"/>
    </source>
</evidence>
<dbReference type="Pfam" id="PF03483">
    <property type="entry name" value="B3_4"/>
    <property type="match status" value="1"/>
</dbReference>
<dbReference type="InterPro" id="IPR005121">
    <property type="entry name" value="Fdx_antiC-bd"/>
</dbReference>
<dbReference type="FunFam" id="3.50.40.10:FF:000001">
    <property type="entry name" value="Phenylalanine--tRNA ligase beta subunit"/>
    <property type="match status" value="1"/>
</dbReference>
<evidence type="ECO:0000259" key="18">
    <source>
        <dbReference type="PROSITE" id="PS51447"/>
    </source>
</evidence>
<evidence type="ECO:0000256" key="8">
    <source>
        <dbReference type="ARBA" id="ARBA00022741"/>
    </source>
</evidence>
<dbReference type="CDD" id="cd02796">
    <property type="entry name" value="tRNA_bind_bactPheRS"/>
    <property type="match status" value="1"/>
</dbReference>
<keyword evidence="6 15" id="KW-0436">Ligase</keyword>
<evidence type="ECO:0000256" key="4">
    <source>
        <dbReference type="ARBA" id="ARBA00022490"/>
    </source>
</evidence>
<dbReference type="Gene3D" id="2.40.50.140">
    <property type="entry name" value="Nucleic acid-binding proteins"/>
    <property type="match status" value="1"/>
</dbReference>
<feature type="domain" description="TRNA-binding" evidence="17">
    <location>
        <begin position="40"/>
        <end position="158"/>
    </location>
</feature>
<proteinExistence type="inferred from homology"/>
<evidence type="ECO:0000259" key="17">
    <source>
        <dbReference type="PROSITE" id="PS50886"/>
    </source>
</evidence>
<dbReference type="Pfam" id="PF17759">
    <property type="entry name" value="tRNA_synthFbeta"/>
    <property type="match status" value="1"/>
</dbReference>
<dbReference type="GO" id="GO:0016740">
    <property type="term" value="F:transferase activity"/>
    <property type="evidence" value="ECO:0007669"/>
    <property type="project" value="UniProtKB-ARBA"/>
</dbReference>
<feature type="binding site" evidence="15">
    <location>
        <position position="467"/>
    </location>
    <ligand>
        <name>Mg(2+)</name>
        <dbReference type="ChEBI" id="CHEBI:18420"/>
        <note>shared with alpha subunit</note>
    </ligand>
</feature>
<dbReference type="GO" id="GO:0000049">
    <property type="term" value="F:tRNA binding"/>
    <property type="evidence" value="ECO:0007669"/>
    <property type="project" value="UniProtKB-UniRule"/>
</dbReference>
<reference evidence="20" key="1">
    <citation type="journal article" date="2021" name="PeerJ">
        <title>Extensive microbial diversity within the chicken gut microbiome revealed by metagenomics and culture.</title>
        <authorList>
            <person name="Gilroy R."/>
            <person name="Ravi A."/>
            <person name="Getino M."/>
            <person name="Pursley I."/>
            <person name="Horton D.L."/>
            <person name="Alikhan N.F."/>
            <person name="Baker D."/>
            <person name="Gharbi K."/>
            <person name="Hall N."/>
            <person name="Watson M."/>
            <person name="Adriaenssens E.M."/>
            <person name="Foster-Nyarko E."/>
            <person name="Jarju S."/>
            <person name="Secka A."/>
            <person name="Antonio M."/>
            <person name="Oren A."/>
            <person name="Chaudhuri R.R."/>
            <person name="La Ragione R."/>
            <person name="Hildebrand F."/>
            <person name="Pallen M.J."/>
        </authorList>
    </citation>
    <scope>NUCLEOTIDE SEQUENCE</scope>
    <source>
        <strain evidence="20">CHK193-4272</strain>
    </source>
</reference>
<evidence type="ECO:0000256" key="11">
    <source>
        <dbReference type="ARBA" id="ARBA00022884"/>
    </source>
</evidence>
<feature type="domain" description="B5" evidence="19">
    <location>
        <begin position="412"/>
        <end position="483"/>
    </location>
</feature>
<keyword evidence="8 15" id="KW-0547">Nucleotide-binding</keyword>
<dbReference type="SUPFAM" id="SSF56037">
    <property type="entry name" value="PheT/TilS domain"/>
    <property type="match status" value="1"/>
</dbReference>
<evidence type="ECO:0000256" key="2">
    <source>
        <dbReference type="ARBA" id="ARBA00008653"/>
    </source>
</evidence>
<dbReference type="Gene3D" id="3.30.56.10">
    <property type="match status" value="2"/>
</dbReference>
<dbReference type="SUPFAM" id="SSF54991">
    <property type="entry name" value="Anticodon-binding domain of PheRS"/>
    <property type="match status" value="1"/>
</dbReference>
<evidence type="ECO:0000256" key="15">
    <source>
        <dbReference type="HAMAP-Rule" id="MF_00283"/>
    </source>
</evidence>
<dbReference type="InterPro" id="IPR020825">
    <property type="entry name" value="Phe-tRNA_synthase-like_B3/B4"/>
</dbReference>
<evidence type="ECO:0000256" key="1">
    <source>
        <dbReference type="ARBA" id="ARBA00004496"/>
    </source>
</evidence>
<dbReference type="InterPro" id="IPR036690">
    <property type="entry name" value="Fdx_antiC-bd_sf"/>
</dbReference>
<dbReference type="FunFam" id="2.40.50.140:FF:000045">
    <property type="entry name" value="Phenylalanine--tRNA ligase beta subunit"/>
    <property type="match status" value="1"/>
</dbReference>
<dbReference type="Pfam" id="PF01588">
    <property type="entry name" value="tRNA_bind"/>
    <property type="match status" value="1"/>
</dbReference>
<dbReference type="GO" id="GO:0000287">
    <property type="term" value="F:magnesium ion binding"/>
    <property type="evidence" value="ECO:0007669"/>
    <property type="project" value="UniProtKB-UniRule"/>
</dbReference>
<dbReference type="Pfam" id="PF03147">
    <property type="entry name" value="FDX-ACB"/>
    <property type="match status" value="1"/>
</dbReference>
<dbReference type="InterPro" id="IPR005147">
    <property type="entry name" value="tRNA_synthase_B5-dom"/>
</dbReference>
<feature type="binding site" evidence="15">
    <location>
        <position position="471"/>
    </location>
    <ligand>
        <name>Mg(2+)</name>
        <dbReference type="ChEBI" id="CHEBI:18420"/>
        <note>shared with alpha subunit</note>
    </ligand>
</feature>
<dbReference type="InterPro" id="IPR004532">
    <property type="entry name" value="Phe-tRNA-ligase_IIc_bsu_bact"/>
</dbReference>
<sequence length="803" mass="87731">MKLPLSWLKDYTDIEGISNKEYDARLTMSGSKVECVEYLGEEISNVVTGEILSVEKHPDSDHLVICQLNVGKDEPIQIVTGAPNVTESSIGEICPVCLHKSTLPGGVKITKGKLRGVVSNGMMCSFQELGLDHGCVPYACENGILFLPKGTPVGVDIKTVLGLDEYVAEFEITSNRPDCLSVISLARETAATFNRPFNVKTPVVNGCGENINDYVSVRVDEPELCPRYTARIVKNIKIEPSPAWLRERLFAAGVRPINNIVDITNYVMLEYGQPMHAFDYACLSDGKIVVRRPQAGEAIQTLDGQDRAITDEMLAICDGSKPVAIAGVMGGANSEITENTKTVVFESACFHGTTVRLTAKALGMRTEASGRFEKGLDASLTLPALERACELVEMLGAGEVIDGIVDVCSADLTPKTLPFEPQKINALLGTDLSAETQKEYLERLEFKVDGDKVIIPSFRIDIERMCDLAEEVARIYGYDNIPVRLYAGDTTQGGLSPRQLLERMATDVCLSAGFDESMSHSFISPKFYDNINMPEDDKRRISTTILNPLGEDFSVMRTTVLPSMLDSLAHNNAHRNATASLYELGTIYTPVLKEDGTVDADKLPHEEKILTIGTYGKFNFFQLKGLVEAILTKLNIKDVSFTADKENPSYHTGRCAKVYSGETLLGTFGTIHPVVAKKYGFNTEVLAAELSMDALAECADPVKLYQPLPKFPASTRDIAVIVDDEIPAADMQNAIKQAAGNILESVKLFDVYKGKGIAEGKKSVAYSMSLRAADRTLKDEECDSAMQKAIKALEEKFGATLRS</sequence>
<comment type="subunit">
    <text evidence="3 15">Tetramer of two alpha and two beta subunits.</text>
</comment>
<evidence type="ECO:0000256" key="16">
    <source>
        <dbReference type="PROSITE-ProRule" id="PRU00209"/>
    </source>
</evidence>
<dbReference type="GO" id="GO:0004826">
    <property type="term" value="F:phenylalanine-tRNA ligase activity"/>
    <property type="evidence" value="ECO:0007669"/>
    <property type="project" value="UniProtKB-UniRule"/>
</dbReference>
<feature type="binding site" evidence="15">
    <location>
        <position position="461"/>
    </location>
    <ligand>
        <name>Mg(2+)</name>
        <dbReference type="ChEBI" id="CHEBI:18420"/>
        <note>shared with alpha subunit</note>
    </ligand>
</feature>
<dbReference type="GO" id="GO:0005524">
    <property type="term" value="F:ATP binding"/>
    <property type="evidence" value="ECO:0007669"/>
    <property type="project" value="UniProtKB-UniRule"/>
</dbReference>
<dbReference type="Gene3D" id="3.30.70.380">
    <property type="entry name" value="Ferrodoxin-fold anticodon-binding domain"/>
    <property type="match status" value="1"/>
</dbReference>
<evidence type="ECO:0000256" key="9">
    <source>
        <dbReference type="ARBA" id="ARBA00022840"/>
    </source>
</evidence>
<keyword evidence="9 15" id="KW-0067">ATP-binding</keyword>
<keyword evidence="11 16" id="KW-0694">RNA-binding</keyword>
<comment type="cofactor">
    <cofactor evidence="15">
        <name>Mg(2+)</name>
        <dbReference type="ChEBI" id="CHEBI:18420"/>
    </cofactor>
    <text evidence="15">Binds 2 magnesium ions per tetramer.</text>
</comment>
<comment type="catalytic activity">
    <reaction evidence="14 15">
        <text>tRNA(Phe) + L-phenylalanine + ATP = L-phenylalanyl-tRNA(Phe) + AMP + diphosphate + H(+)</text>
        <dbReference type="Rhea" id="RHEA:19413"/>
        <dbReference type="Rhea" id="RHEA-COMP:9668"/>
        <dbReference type="Rhea" id="RHEA-COMP:9699"/>
        <dbReference type="ChEBI" id="CHEBI:15378"/>
        <dbReference type="ChEBI" id="CHEBI:30616"/>
        <dbReference type="ChEBI" id="CHEBI:33019"/>
        <dbReference type="ChEBI" id="CHEBI:58095"/>
        <dbReference type="ChEBI" id="CHEBI:78442"/>
        <dbReference type="ChEBI" id="CHEBI:78531"/>
        <dbReference type="ChEBI" id="CHEBI:456215"/>
        <dbReference type="EC" id="6.1.1.20"/>
    </reaction>
</comment>
<feature type="domain" description="FDX-ACB" evidence="18">
    <location>
        <begin position="709"/>
        <end position="802"/>
    </location>
</feature>
<dbReference type="InterPro" id="IPR012340">
    <property type="entry name" value="NA-bd_OB-fold"/>
</dbReference>
<comment type="similarity">
    <text evidence="2 15">Belongs to the phenylalanyl-tRNA synthetase beta subunit family. Type 1 subfamily.</text>
</comment>
<dbReference type="SUPFAM" id="SSF46955">
    <property type="entry name" value="Putative DNA-binding domain"/>
    <property type="match status" value="1"/>
</dbReference>
<organism evidence="20 21">
    <name type="scientific">Candidatus Butyricicoccus avistercoris</name>
    <dbReference type="NCBI Taxonomy" id="2838518"/>
    <lineage>
        <taxon>Bacteria</taxon>
        <taxon>Bacillati</taxon>
        <taxon>Bacillota</taxon>
        <taxon>Clostridia</taxon>
        <taxon>Eubacteriales</taxon>
        <taxon>Butyricicoccaceae</taxon>
        <taxon>Butyricicoccus</taxon>
    </lineage>
</organism>
<dbReference type="InterPro" id="IPR009061">
    <property type="entry name" value="DNA-bd_dom_put_sf"/>
</dbReference>
<dbReference type="Gene3D" id="3.50.40.10">
    <property type="entry name" value="Phenylalanyl-trna Synthetase, Chain B, domain 3"/>
    <property type="match status" value="1"/>
</dbReference>
<dbReference type="NCBIfam" id="TIGR00472">
    <property type="entry name" value="pheT_bact"/>
    <property type="match status" value="1"/>
</dbReference>